<reference evidence="4 5" key="1">
    <citation type="submission" date="2016-10" db="EMBL/GenBank/DDBJ databases">
        <authorList>
            <person name="de Groot N.N."/>
        </authorList>
    </citation>
    <scope>NUCLEOTIDE SEQUENCE [LARGE SCALE GENOMIC DNA]</scope>
    <source>
        <strain evidence="4 5">LMG 27731</strain>
    </source>
</reference>
<dbReference type="Proteomes" id="UP000198844">
    <property type="component" value="Unassembled WGS sequence"/>
</dbReference>
<dbReference type="EC" id="1.1.1.392" evidence="3"/>
<reference evidence="3 6" key="2">
    <citation type="submission" date="2021-02" db="EMBL/GenBank/DDBJ databases">
        <authorList>
            <person name="Vanwijnsberghe S."/>
        </authorList>
    </citation>
    <scope>NUCLEOTIDE SEQUENCE [LARGE SCALE GENOMIC DNA]</scope>
    <source>
        <strain evidence="3 6">R-69658</strain>
    </source>
</reference>
<dbReference type="InterPro" id="IPR036291">
    <property type="entry name" value="NAD(P)-bd_dom_sf"/>
</dbReference>
<dbReference type="EMBL" id="CAJNAU010000015">
    <property type="protein sequence ID" value="CAE6738081.1"/>
    <property type="molecule type" value="Genomic_DNA"/>
</dbReference>
<comment type="similarity">
    <text evidence="1">Belongs to the short-chain dehydrogenases/reductases (SDR) family.</text>
</comment>
<evidence type="ECO:0000313" key="3">
    <source>
        <dbReference type="EMBL" id="CAE6738081.1"/>
    </source>
</evidence>
<dbReference type="Gene3D" id="3.40.50.720">
    <property type="entry name" value="NAD(P)-binding Rossmann-like Domain"/>
    <property type="match status" value="1"/>
</dbReference>
<accession>A0A1I7EPX2</accession>
<dbReference type="RefSeq" id="WP_093646194.1">
    <property type="nucleotide sequence ID" value="NZ_CAJNAU010000015.1"/>
</dbReference>
<dbReference type="PANTHER" id="PTHR43477">
    <property type="entry name" value="DIHYDROANTICAPSIN 7-DEHYDROGENASE"/>
    <property type="match status" value="1"/>
</dbReference>
<dbReference type="PANTHER" id="PTHR43477:SF1">
    <property type="entry name" value="DIHYDROANTICAPSIN 7-DEHYDROGENASE"/>
    <property type="match status" value="1"/>
</dbReference>
<gene>
    <name evidence="3" type="primary">baiA_1</name>
    <name evidence="3" type="ORF">R69658_02128</name>
    <name evidence="4" type="ORF">SAMN05192563_104453</name>
</gene>
<protein>
    <submittedName>
        <fullName evidence="3">3-alpha-hydroxycholanate dehydrogenase (NADP(+))</fullName>
        <ecNumber evidence="3">1.1.1.392</ecNumber>
    </submittedName>
    <submittedName>
        <fullName evidence="4">NAD(P)-dependent dehydrogenase, short-chain alcohol dehydrogenase family</fullName>
    </submittedName>
</protein>
<dbReference type="EMBL" id="FPBH01000044">
    <property type="protein sequence ID" value="SFU25974.1"/>
    <property type="molecule type" value="Genomic_DNA"/>
</dbReference>
<dbReference type="AlphaFoldDB" id="A0A1I7EPX2"/>
<proteinExistence type="inferred from homology"/>
<dbReference type="InterPro" id="IPR051122">
    <property type="entry name" value="SDR_DHRS6-like"/>
</dbReference>
<dbReference type="GO" id="GO:0016491">
    <property type="term" value="F:oxidoreductase activity"/>
    <property type="evidence" value="ECO:0007669"/>
    <property type="project" value="UniProtKB-KW"/>
</dbReference>
<keyword evidence="2 3" id="KW-0560">Oxidoreductase</keyword>
<evidence type="ECO:0000313" key="6">
    <source>
        <dbReference type="Proteomes" id="UP000674425"/>
    </source>
</evidence>
<dbReference type="Pfam" id="PF13561">
    <property type="entry name" value="adh_short_C2"/>
    <property type="match status" value="1"/>
</dbReference>
<evidence type="ECO:0000313" key="5">
    <source>
        <dbReference type="Proteomes" id="UP000198844"/>
    </source>
</evidence>
<dbReference type="Proteomes" id="UP000674425">
    <property type="component" value="Unassembled WGS sequence"/>
</dbReference>
<evidence type="ECO:0000256" key="2">
    <source>
        <dbReference type="ARBA" id="ARBA00023002"/>
    </source>
</evidence>
<keyword evidence="6" id="KW-1185">Reference proteome</keyword>
<dbReference type="OrthoDB" id="9806974at2"/>
<organism evidence="4 5">
    <name type="scientific">Paraburkholderia aspalathi</name>
    <dbReference type="NCBI Taxonomy" id="1324617"/>
    <lineage>
        <taxon>Bacteria</taxon>
        <taxon>Pseudomonadati</taxon>
        <taxon>Pseudomonadota</taxon>
        <taxon>Betaproteobacteria</taxon>
        <taxon>Burkholderiales</taxon>
        <taxon>Burkholderiaceae</taxon>
        <taxon>Paraburkholderia</taxon>
    </lineage>
</organism>
<name>A0A1I7EPX2_9BURK</name>
<dbReference type="SUPFAM" id="SSF51735">
    <property type="entry name" value="NAD(P)-binding Rossmann-fold domains"/>
    <property type="match status" value="1"/>
</dbReference>
<dbReference type="PRINTS" id="PR00081">
    <property type="entry name" value="GDHRDH"/>
</dbReference>
<evidence type="ECO:0000313" key="4">
    <source>
        <dbReference type="EMBL" id="SFU25974.1"/>
    </source>
</evidence>
<sequence length="244" mass="25344">MTIASTNLQHQHIVLLGGTSGIGLATAHAALAAGASVTVVSSRSQRVAEAVAGLGDRAKGYTVDLSNESAVRELFQQLGPFDHLVYSAGDSLQIGALADMDLETVRQIFDVRVFGAIAAVKHAAPYLRPGGSVVLTSGIASLRPQKGWVALAGVCSAMEGLTRALAVELAPIRVNLVSPGLVRTPLWANLSESEREALYAASDAALPVGYVGEAEDLAQTYLYLMTNRYSTGQTVVVDGGGVLV</sequence>
<evidence type="ECO:0000256" key="1">
    <source>
        <dbReference type="ARBA" id="ARBA00006484"/>
    </source>
</evidence>
<dbReference type="InterPro" id="IPR002347">
    <property type="entry name" value="SDR_fam"/>
</dbReference>